<dbReference type="EMBL" id="JAHZIK010000721">
    <property type="protein sequence ID" value="MBW7456995.1"/>
    <property type="molecule type" value="Genomic_DNA"/>
</dbReference>
<protein>
    <submittedName>
        <fullName evidence="2">Uncharacterized protein</fullName>
    </submittedName>
</protein>
<proteinExistence type="predicted"/>
<feature type="region of interest" description="Disordered" evidence="1">
    <location>
        <begin position="1"/>
        <end position="36"/>
    </location>
</feature>
<evidence type="ECO:0000313" key="3">
    <source>
        <dbReference type="Proteomes" id="UP001519887"/>
    </source>
</evidence>
<sequence length="65" mass="6512">SSSSTVRGDASSVELAAGESEGKSEDESVAFGESVAAGEASVEEALFVLPQPNKATDNTMSTMAS</sequence>
<gene>
    <name evidence="2" type="ORF">K0U00_23450</name>
</gene>
<name>A0ABS7C8E1_9BACL</name>
<feature type="non-terminal residue" evidence="2">
    <location>
        <position position="1"/>
    </location>
</feature>
<dbReference type="Proteomes" id="UP001519887">
    <property type="component" value="Unassembled WGS sequence"/>
</dbReference>
<accession>A0ABS7C8E1</accession>
<organism evidence="2 3">
    <name type="scientific">Paenibacillus sepulcri</name>
    <dbReference type="NCBI Taxonomy" id="359917"/>
    <lineage>
        <taxon>Bacteria</taxon>
        <taxon>Bacillati</taxon>
        <taxon>Bacillota</taxon>
        <taxon>Bacilli</taxon>
        <taxon>Bacillales</taxon>
        <taxon>Paenibacillaceae</taxon>
        <taxon>Paenibacillus</taxon>
    </lineage>
</organism>
<keyword evidence="3" id="KW-1185">Reference proteome</keyword>
<evidence type="ECO:0000313" key="2">
    <source>
        <dbReference type="EMBL" id="MBW7456995.1"/>
    </source>
</evidence>
<evidence type="ECO:0000256" key="1">
    <source>
        <dbReference type="SAM" id="MobiDB-lite"/>
    </source>
</evidence>
<reference evidence="2 3" key="1">
    <citation type="submission" date="2021-07" db="EMBL/GenBank/DDBJ databases">
        <title>Paenibacillus radiodurans sp. nov., isolated from the southeastern edge of Tengger Desert.</title>
        <authorList>
            <person name="Zhang G."/>
        </authorList>
    </citation>
    <scope>NUCLEOTIDE SEQUENCE [LARGE SCALE GENOMIC DNA]</scope>
    <source>
        <strain evidence="2 3">CCM 7311</strain>
    </source>
</reference>
<comment type="caution">
    <text evidence="2">The sequence shown here is derived from an EMBL/GenBank/DDBJ whole genome shotgun (WGS) entry which is preliminary data.</text>
</comment>